<protein>
    <submittedName>
        <fullName evidence="2">Uncharacterized protein LOC114241627</fullName>
    </submittedName>
</protein>
<keyword evidence="1" id="KW-1185">Reference proteome</keyword>
<dbReference type="OrthoDB" id="7268531at2759"/>
<evidence type="ECO:0000313" key="1">
    <source>
        <dbReference type="Proteomes" id="UP000504629"/>
    </source>
</evidence>
<dbReference type="AlphaFoldDB" id="A0A6J2JH04"/>
<evidence type="ECO:0000313" key="2">
    <source>
        <dbReference type="RefSeq" id="XP_028028297.1"/>
    </source>
</evidence>
<organism evidence="1 2">
    <name type="scientific">Bombyx mandarina</name>
    <name type="common">Wild silk moth</name>
    <name type="synonym">Wild silkworm</name>
    <dbReference type="NCBI Taxonomy" id="7092"/>
    <lineage>
        <taxon>Eukaryota</taxon>
        <taxon>Metazoa</taxon>
        <taxon>Ecdysozoa</taxon>
        <taxon>Arthropoda</taxon>
        <taxon>Hexapoda</taxon>
        <taxon>Insecta</taxon>
        <taxon>Pterygota</taxon>
        <taxon>Neoptera</taxon>
        <taxon>Endopterygota</taxon>
        <taxon>Lepidoptera</taxon>
        <taxon>Glossata</taxon>
        <taxon>Ditrysia</taxon>
        <taxon>Bombycoidea</taxon>
        <taxon>Bombycidae</taxon>
        <taxon>Bombycinae</taxon>
        <taxon>Bombyx</taxon>
    </lineage>
</organism>
<sequence>MAECSSKNDVKNPEAANVSGITTIEDRPIMQLFKRLINYTSMNLTLTNKQIIQILHKDFDIHTGTLHSITVDVYVNIIKKYLREWPEWDEFDQITNLQAEKSPEYVKKILERKYENIKLYLGEMLEIAKPLANEAVKEVQKVTKDSNKMNEVMMEVSCSRDQLNQLIHRNPQAENSTDIFNLTENIHNRIILHMWDLESILKLQVQININLPCISFVREMKHVLKHVLVNKMHTKHVYNKEALNTSLMVRSNSAKRNLNKAFINRLLTDLMMFYKDHPGYSLYKTIFELMRNELDMIPLPIVNSCSFSKILNQYAYVRYLYTDEWVSDDNKYDLQIEETLVPRIQISYNKYGFFEHKNMPTKDWLKLRCGYCEVLFTGQSIEDTIVEHYNIYHQNEPDWFCTNCKQRFNVKQLAENMWYHDC</sequence>
<name>A0A6J2JH04_BOMMA</name>
<dbReference type="RefSeq" id="XP_028028297.1">
    <property type="nucleotide sequence ID" value="XM_028172496.1"/>
</dbReference>
<gene>
    <name evidence="2" type="primary">LOC114241627</name>
</gene>
<reference evidence="2" key="1">
    <citation type="submission" date="2025-08" db="UniProtKB">
        <authorList>
            <consortium name="RefSeq"/>
        </authorList>
    </citation>
    <scope>IDENTIFICATION</scope>
    <source>
        <tissue evidence="2">Silk gland</tissue>
    </source>
</reference>
<dbReference type="GeneID" id="114241627"/>
<proteinExistence type="predicted"/>
<accession>A0A6J2JH04</accession>
<dbReference type="KEGG" id="bman:114241627"/>
<dbReference type="Proteomes" id="UP000504629">
    <property type="component" value="Unplaced"/>
</dbReference>